<dbReference type="AlphaFoldDB" id="A0A9I9CD21"/>
<evidence type="ECO:0000313" key="1">
    <source>
        <dbReference type="EnsemblPlants" id="MELO3C001555.2.1"/>
    </source>
</evidence>
<proteinExistence type="predicted"/>
<organism evidence="1">
    <name type="scientific">Cucumis melo</name>
    <name type="common">Muskmelon</name>
    <dbReference type="NCBI Taxonomy" id="3656"/>
    <lineage>
        <taxon>Eukaryota</taxon>
        <taxon>Viridiplantae</taxon>
        <taxon>Streptophyta</taxon>
        <taxon>Embryophyta</taxon>
        <taxon>Tracheophyta</taxon>
        <taxon>Spermatophyta</taxon>
        <taxon>Magnoliopsida</taxon>
        <taxon>eudicotyledons</taxon>
        <taxon>Gunneridae</taxon>
        <taxon>Pentapetalae</taxon>
        <taxon>rosids</taxon>
        <taxon>fabids</taxon>
        <taxon>Cucurbitales</taxon>
        <taxon>Cucurbitaceae</taxon>
        <taxon>Benincaseae</taxon>
        <taxon>Cucumis</taxon>
    </lineage>
</organism>
<reference evidence="1" key="1">
    <citation type="submission" date="2023-03" db="UniProtKB">
        <authorList>
            <consortium name="EnsemblPlants"/>
        </authorList>
    </citation>
    <scope>IDENTIFICATION</scope>
</reference>
<sequence>LARLGWKRFRVGSAWNRVGLAWNRVGLGETGSTVFGGLSLFRRTTAVANDTGRRYGRWRRRGGEIWWRRRRRKREKRPESCGGVGRVEAERRSEWMEAAADDGGWWLPHG</sequence>
<dbReference type="EnsemblPlants" id="MELO3C001555.2.1">
    <property type="protein sequence ID" value="MELO3C001555.2.1"/>
    <property type="gene ID" value="MELO3C001555.2"/>
</dbReference>
<dbReference type="Gramene" id="MELO3C001555.2.1">
    <property type="protein sequence ID" value="MELO3C001555.2.1"/>
    <property type="gene ID" value="MELO3C001555.2"/>
</dbReference>
<accession>A0A9I9CD21</accession>
<name>A0A9I9CD21_CUCME</name>
<protein>
    <submittedName>
        <fullName evidence="1">Uncharacterized protein</fullName>
    </submittedName>
</protein>